<protein>
    <recommendedName>
        <fullName evidence="4 17">Cytochrome b</fullName>
    </recommendedName>
</protein>
<evidence type="ECO:0000256" key="10">
    <source>
        <dbReference type="ARBA" id="ARBA00022792"/>
    </source>
</evidence>
<evidence type="ECO:0000313" key="20">
    <source>
        <dbReference type="EMBL" id="AOT84242.1"/>
    </source>
</evidence>
<dbReference type="GO" id="GO:0046872">
    <property type="term" value="F:metal ion binding"/>
    <property type="evidence" value="ECO:0007669"/>
    <property type="project" value="UniProtKB-UniRule"/>
</dbReference>
<comment type="function">
    <text evidence="1 17">Component of the ubiquinol-cytochrome c reductase complex (complex III or cytochrome b-c1 complex) that is part of the mitochondrial respiratory chain. The b-c1 complex mediates electron transfer from ubiquinol to cytochrome c. Contributes to the generation of a proton gradient across the mitochondrial membrane that is then used for ATP synthesis.</text>
</comment>
<evidence type="ECO:0000256" key="7">
    <source>
        <dbReference type="ARBA" id="ARBA00022660"/>
    </source>
</evidence>
<dbReference type="RefSeq" id="YP_009346431.1">
    <property type="nucleotide sequence ID" value="NC_033868.1"/>
</dbReference>
<dbReference type="InterPro" id="IPR048259">
    <property type="entry name" value="Cytochrome_b_N_euk/bac"/>
</dbReference>
<feature type="transmembrane region" description="Helical" evidence="17">
    <location>
        <begin position="279"/>
        <end position="298"/>
    </location>
</feature>
<evidence type="ECO:0000256" key="6">
    <source>
        <dbReference type="ARBA" id="ARBA00022617"/>
    </source>
</evidence>
<dbReference type="CTD" id="4519"/>
<comment type="subunit">
    <text evidence="3">The main subunits of complex b-c1 are: cytochrome b, cytochrome c1 and the Rieske protein.</text>
</comment>
<keyword evidence="10" id="KW-0999">Mitochondrion inner membrane</keyword>
<evidence type="ECO:0000256" key="2">
    <source>
        <dbReference type="ARBA" id="ARBA00004448"/>
    </source>
</evidence>
<dbReference type="GO" id="GO:0005743">
    <property type="term" value="C:mitochondrial inner membrane"/>
    <property type="evidence" value="ECO:0007669"/>
    <property type="project" value="UniProtKB-SubCell"/>
</dbReference>
<evidence type="ECO:0000256" key="4">
    <source>
        <dbReference type="ARBA" id="ARBA00013531"/>
    </source>
</evidence>
<dbReference type="Gene3D" id="1.20.810.10">
    <property type="entry name" value="Cytochrome Bc1 Complex, Chain C"/>
    <property type="match status" value="1"/>
</dbReference>
<feature type="transmembrane region" description="Helical" evidence="17">
    <location>
        <begin position="134"/>
        <end position="158"/>
    </location>
</feature>
<proteinExistence type="inferred from homology"/>
<sequence>MTLTLLKSNMSAVWNLATPMTATYLWGLGSFLGIMMTVQVMSGFVLAMYYVGGTMAWDSVVEITREVSSGWLLRLIHGNSASFVFLVLYLHFFRGVAQSSFYLHKPWLSGWVIMALTMASAFLGYVLPWGQMSFWGATVIINLISVMPMGKQLVVWLWGGFYVSSFTCSFFYALHFLLPFLVLGMAVVHLLLLHETGSSTKMGTNPVLKMKFTHLFSYKDAVNLTLLWGLFVWALVAPDWSADPVNFSASDLSSSPIHIQPELYFLHLYAVLRSIPNKVGGLIGFALAFTILICLAMVNSTQALSQISIVDMLAWSFLVVNIMLMWLGSKPVESPFIFMGQGLTILYFAYVLTVILMDNLICLYL</sequence>
<dbReference type="CDD" id="cd00284">
    <property type="entry name" value="Cytochrome_b_N"/>
    <property type="match status" value="1"/>
</dbReference>
<dbReference type="GO" id="GO:0016491">
    <property type="term" value="F:oxidoreductase activity"/>
    <property type="evidence" value="ECO:0007669"/>
    <property type="project" value="UniProtKB-UniRule"/>
</dbReference>
<evidence type="ECO:0000256" key="17">
    <source>
        <dbReference type="RuleBase" id="RU362117"/>
    </source>
</evidence>
<feature type="transmembrane region" description="Helical" evidence="17">
    <location>
        <begin position="215"/>
        <end position="236"/>
    </location>
</feature>
<comment type="subcellular location">
    <subcellularLocation>
        <location evidence="2">Mitochondrion inner membrane</location>
        <topology evidence="2">Multi-pass membrane protein</topology>
    </subcellularLocation>
</comment>
<reference evidence="20" key="1">
    <citation type="journal article" date="2017" name="Sci. Rep.">
        <title>Mitochondrial genome diversity in dagger and needle nematodes (Nematoda: Longidoridae).</title>
        <authorList>
            <person name="Palomares-Rius J.E."/>
            <person name="Cantalapiedra-Navarrete C."/>
            <person name="Archidona-Yuste A."/>
            <person name="Blok V.C."/>
            <person name="Castillo P."/>
        </authorList>
    </citation>
    <scope>NUCLEOTIDE SEQUENCE</scope>
    <source>
        <strain evidence="20">E87</strain>
    </source>
</reference>
<evidence type="ECO:0000256" key="16">
    <source>
        <dbReference type="ARBA" id="ARBA00023136"/>
    </source>
</evidence>
<accession>A0A1P8C769</accession>
<dbReference type="InterPro" id="IPR027387">
    <property type="entry name" value="Cytb/b6-like_sf"/>
</dbReference>
<dbReference type="GO" id="GO:0006122">
    <property type="term" value="P:mitochondrial electron transport, ubiquinol to cytochrome c"/>
    <property type="evidence" value="ECO:0007669"/>
    <property type="project" value="TreeGrafter"/>
</dbReference>
<keyword evidence="8 17" id="KW-0812">Transmembrane</keyword>
<gene>
    <name evidence="20" type="primary">CYTB</name>
</gene>
<feature type="transmembrane region" description="Helical" evidence="17">
    <location>
        <begin position="24"/>
        <end position="51"/>
    </location>
</feature>
<evidence type="ECO:0000256" key="13">
    <source>
        <dbReference type="ARBA" id="ARBA00023004"/>
    </source>
</evidence>
<dbReference type="Pfam" id="PF00032">
    <property type="entry name" value="Cytochrom_B_C"/>
    <property type="match status" value="1"/>
</dbReference>
<evidence type="ECO:0000256" key="12">
    <source>
        <dbReference type="ARBA" id="ARBA00022989"/>
    </source>
</evidence>
<comment type="cofactor">
    <cofactor evidence="17">
        <name>heme b</name>
        <dbReference type="ChEBI" id="CHEBI:60344"/>
    </cofactor>
    <text evidence="17">Binds 2 heme groups non-covalently.</text>
</comment>
<feature type="transmembrane region" description="Helical" evidence="17">
    <location>
        <begin position="170"/>
        <end position="194"/>
    </location>
</feature>
<feature type="transmembrane region" description="Helical" evidence="17">
    <location>
        <begin position="107"/>
        <end position="127"/>
    </location>
</feature>
<dbReference type="SUPFAM" id="SSF81648">
    <property type="entry name" value="a domain/subunit of cytochrome bc1 complex (Ubiquinol-cytochrome c reductase)"/>
    <property type="match status" value="1"/>
</dbReference>
<keyword evidence="15 17" id="KW-0496">Mitochondrion</keyword>
<keyword evidence="13 17" id="KW-0408">Iron</keyword>
<evidence type="ECO:0000256" key="15">
    <source>
        <dbReference type="ARBA" id="ARBA00023128"/>
    </source>
</evidence>
<dbReference type="InterPro" id="IPR005798">
    <property type="entry name" value="Cyt_b/b6_C"/>
</dbReference>
<dbReference type="AlphaFoldDB" id="A0A1P8C769"/>
<keyword evidence="5 17" id="KW-0813">Transport</keyword>
<evidence type="ECO:0000256" key="8">
    <source>
        <dbReference type="ARBA" id="ARBA00022692"/>
    </source>
</evidence>
<keyword evidence="9 17" id="KW-0479">Metal-binding</keyword>
<name>A0A1P8C769_9BILA</name>
<feature type="transmembrane region" description="Helical" evidence="17">
    <location>
        <begin position="310"/>
        <end position="329"/>
    </location>
</feature>
<keyword evidence="14" id="KW-0830">Ubiquinone</keyword>
<organism evidence="20">
    <name type="scientific">Paralongidorus litoralis</name>
    <dbReference type="NCBI Taxonomy" id="474435"/>
    <lineage>
        <taxon>Eukaryota</taxon>
        <taxon>Metazoa</taxon>
        <taxon>Ecdysozoa</taxon>
        <taxon>Nematoda</taxon>
        <taxon>Enoplea</taxon>
        <taxon>Dorylaimia</taxon>
        <taxon>Dorylaimida</taxon>
        <taxon>Dorylaimina</taxon>
        <taxon>Longidoroidea</taxon>
        <taxon>Longidoridae</taxon>
        <taxon>Paralongidorus</taxon>
    </lineage>
</organism>
<keyword evidence="11 17" id="KW-0249">Electron transport</keyword>
<keyword evidence="16 17" id="KW-0472">Membrane</keyword>
<evidence type="ECO:0000259" key="18">
    <source>
        <dbReference type="PROSITE" id="PS51002"/>
    </source>
</evidence>
<evidence type="ECO:0000259" key="19">
    <source>
        <dbReference type="PROSITE" id="PS51003"/>
    </source>
</evidence>
<evidence type="ECO:0000256" key="14">
    <source>
        <dbReference type="ARBA" id="ARBA00023075"/>
    </source>
</evidence>
<dbReference type="InterPro" id="IPR016174">
    <property type="entry name" value="Di-haem_cyt_TM"/>
</dbReference>
<evidence type="ECO:0000256" key="11">
    <source>
        <dbReference type="ARBA" id="ARBA00022982"/>
    </source>
</evidence>
<dbReference type="GeneID" id="31080104"/>
<evidence type="ECO:0000256" key="1">
    <source>
        <dbReference type="ARBA" id="ARBA00002566"/>
    </source>
</evidence>
<evidence type="ECO:0000256" key="9">
    <source>
        <dbReference type="ARBA" id="ARBA00022723"/>
    </source>
</evidence>
<dbReference type="PANTHER" id="PTHR19271">
    <property type="entry name" value="CYTOCHROME B"/>
    <property type="match status" value="1"/>
</dbReference>
<keyword evidence="7 17" id="KW-0679">Respiratory chain</keyword>
<keyword evidence="12 17" id="KW-1133">Transmembrane helix</keyword>
<feature type="transmembrane region" description="Helical" evidence="17">
    <location>
        <begin position="335"/>
        <end position="357"/>
    </location>
</feature>
<evidence type="ECO:0000256" key="5">
    <source>
        <dbReference type="ARBA" id="ARBA00022448"/>
    </source>
</evidence>
<dbReference type="PANTHER" id="PTHR19271:SF16">
    <property type="entry name" value="CYTOCHROME B"/>
    <property type="match status" value="1"/>
</dbReference>
<dbReference type="Pfam" id="PF00033">
    <property type="entry name" value="Cytochrome_B"/>
    <property type="match status" value="1"/>
</dbReference>
<evidence type="ECO:0000256" key="3">
    <source>
        <dbReference type="ARBA" id="ARBA00011649"/>
    </source>
</evidence>
<dbReference type="PROSITE" id="PS51002">
    <property type="entry name" value="CYTB_NTER"/>
    <property type="match status" value="1"/>
</dbReference>
<comment type="similarity">
    <text evidence="17">Belongs to the cytochrome b family.</text>
</comment>
<dbReference type="SUPFAM" id="SSF81342">
    <property type="entry name" value="Transmembrane di-heme cytochromes"/>
    <property type="match status" value="1"/>
</dbReference>
<dbReference type="EMBL" id="KU746819">
    <property type="protein sequence ID" value="AOT84242.1"/>
    <property type="molecule type" value="Genomic_DNA"/>
</dbReference>
<feature type="domain" description="Cytochrome b/b6 C-terminal region profile" evidence="19">
    <location>
        <begin position="202"/>
        <end position="365"/>
    </location>
</feature>
<geneLocation type="mitochondrion" evidence="20"/>
<dbReference type="InterPro" id="IPR036150">
    <property type="entry name" value="Cyt_b/b6_C_sf"/>
</dbReference>
<feature type="transmembrane region" description="Helical" evidence="17">
    <location>
        <begin position="71"/>
        <end position="92"/>
    </location>
</feature>
<dbReference type="InterPro" id="IPR005797">
    <property type="entry name" value="Cyt_b/b6_N"/>
</dbReference>
<keyword evidence="6 17" id="KW-0349">Heme</keyword>
<dbReference type="GO" id="GO:0008121">
    <property type="term" value="F:quinol-cytochrome-c reductase activity"/>
    <property type="evidence" value="ECO:0007669"/>
    <property type="project" value="TreeGrafter"/>
</dbReference>
<feature type="domain" description="Cytochrome b/b6 N-terminal region profile" evidence="18">
    <location>
        <begin position="1"/>
        <end position="202"/>
    </location>
</feature>
<dbReference type="PROSITE" id="PS51003">
    <property type="entry name" value="CYTB_CTER"/>
    <property type="match status" value="1"/>
</dbReference>